<feature type="region of interest" description="Disordered" evidence="1">
    <location>
        <begin position="602"/>
        <end position="644"/>
    </location>
</feature>
<sequence length="669" mass="74065">MSTLSGVGTSLGVNNNGNNRVDAGLVTLSCPVVSTSIQGNFCSSPFISHDAAASASVGVLSNTVPVQVQTVDGSVSTFQTVNMMHTFSVHAHQSTLSEAENLHFNAESAIRAPMVLDFSVGHMACDTSSGAAAVDSNTNPPTNRGTRGPPSSRHRIANGQSPIGNPNGVPMREHIAPAQREVQGLIDFLDHNNALVKLFRTARDKLRDANIPNFSIRLFGVVGANQYELPAGDSIGAIVYEGGPETMTDYDVVIEWHSREPEAVNKLHPRYMALQFPLLFVYGEEGYHLKLTLKNLVPGDQHEEKKMSMKNLHMHTYNAWLTAFIGMLYTRIIFTNALADQLFKKMSLTVERGAPSKDTTATVVSLRELAYLTELHPTDNSKFIQVRVYRKWTAMKVPSRVPTTFSCQLQLSATSATSYYFNPGVEETGDLLAAYKNTNTVAPQLVVQTERLTDWEQERSRNRVPLGTLLQIDPNTQQRVLFTQDATILRIDTGHEWYYQKCDECGGKLRYGYVHCQCHQYGKTPNPENRYTHFSKYNSRAILLANSQARDNEVEDKDPTNIPKALLALQNTRHVFQFRFAKPIPKGPTTFVLQKVMDNPPTALPEALAGPSSPPTLPIEHETDEHATPPHDACSNSRNSKRGANRHAYCASRTKQLKCKEGTIYGFCS</sequence>
<dbReference type="PANTHER" id="PTHR45786">
    <property type="entry name" value="DNA BINDING PROTEIN-LIKE"/>
    <property type="match status" value="1"/>
</dbReference>
<evidence type="ECO:0008006" key="4">
    <source>
        <dbReference type="Google" id="ProtNLM"/>
    </source>
</evidence>
<dbReference type="AlphaFoldDB" id="A0A2U1L9Y9"/>
<evidence type="ECO:0000313" key="2">
    <source>
        <dbReference type="EMBL" id="PWA45825.1"/>
    </source>
</evidence>
<comment type="caution">
    <text evidence="2">The sequence shown here is derived from an EMBL/GenBank/DDBJ whole genome shotgun (WGS) entry which is preliminary data.</text>
</comment>
<dbReference type="Proteomes" id="UP000245207">
    <property type="component" value="Unassembled WGS sequence"/>
</dbReference>
<dbReference type="PANTHER" id="PTHR45786:SF74">
    <property type="entry name" value="ATP-DEPENDENT DNA HELICASE"/>
    <property type="match status" value="1"/>
</dbReference>
<feature type="compositionally biased region" description="Polar residues" evidence="1">
    <location>
        <begin position="129"/>
        <end position="145"/>
    </location>
</feature>
<feature type="region of interest" description="Disordered" evidence="1">
    <location>
        <begin position="129"/>
        <end position="167"/>
    </location>
</feature>
<proteinExistence type="predicted"/>
<name>A0A2U1L9Y9_ARTAN</name>
<protein>
    <recommendedName>
        <fullName evidence="4">Helitron helicase-like domain-containing protein</fullName>
    </recommendedName>
</protein>
<dbReference type="EMBL" id="PKPP01010577">
    <property type="protein sequence ID" value="PWA45825.1"/>
    <property type="molecule type" value="Genomic_DNA"/>
</dbReference>
<reference evidence="2 3" key="1">
    <citation type="journal article" date="2018" name="Mol. Plant">
        <title>The genome of Artemisia annua provides insight into the evolution of Asteraceae family and artemisinin biosynthesis.</title>
        <authorList>
            <person name="Shen Q."/>
            <person name="Zhang L."/>
            <person name="Liao Z."/>
            <person name="Wang S."/>
            <person name="Yan T."/>
            <person name="Shi P."/>
            <person name="Liu M."/>
            <person name="Fu X."/>
            <person name="Pan Q."/>
            <person name="Wang Y."/>
            <person name="Lv Z."/>
            <person name="Lu X."/>
            <person name="Zhang F."/>
            <person name="Jiang W."/>
            <person name="Ma Y."/>
            <person name="Chen M."/>
            <person name="Hao X."/>
            <person name="Li L."/>
            <person name="Tang Y."/>
            <person name="Lv G."/>
            <person name="Zhou Y."/>
            <person name="Sun X."/>
            <person name="Brodelius P.E."/>
            <person name="Rose J.K.C."/>
            <person name="Tang K."/>
        </authorList>
    </citation>
    <scope>NUCLEOTIDE SEQUENCE [LARGE SCALE GENOMIC DNA]</scope>
    <source>
        <strain evidence="3">cv. Huhao1</strain>
        <tissue evidence="2">Leaf</tissue>
    </source>
</reference>
<evidence type="ECO:0000256" key="1">
    <source>
        <dbReference type="SAM" id="MobiDB-lite"/>
    </source>
</evidence>
<organism evidence="2 3">
    <name type="scientific">Artemisia annua</name>
    <name type="common">Sweet wormwood</name>
    <dbReference type="NCBI Taxonomy" id="35608"/>
    <lineage>
        <taxon>Eukaryota</taxon>
        <taxon>Viridiplantae</taxon>
        <taxon>Streptophyta</taxon>
        <taxon>Embryophyta</taxon>
        <taxon>Tracheophyta</taxon>
        <taxon>Spermatophyta</taxon>
        <taxon>Magnoliopsida</taxon>
        <taxon>eudicotyledons</taxon>
        <taxon>Gunneridae</taxon>
        <taxon>Pentapetalae</taxon>
        <taxon>asterids</taxon>
        <taxon>campanulids</taxon>
        <taxon>Asterales</taxon>
        <taxon>Asteraceae</taxon>
        <taxon>Asteroideae</taxon>
        <taxon>Anthemideae</taxon>
        <taxon>Artemisiinae</taxon>
        <taxon>Artemisia</taxon>
    </lineage>
</organism>
<keyword evidence="3" id="KW-1185">Reference proteome</keyword>
<evidence type="ECO:0000313" key="3">
    <source>
        <dbReference type="Proteomes" id="UP000245207"/>
    </source>
</evidence>
<feature type="compositionally biased region" description="Basic and acidic residues" evidence="1">
    <location>
        <begin position="619"/>
        <end position="629"/>
    </location>
</feature>
<dbReference type="OrthoDB" id="1751331at2759"/>
<gene>
    <name evidence="2" type="ORF">CTI12_AA514160</name>
</gene>
<accession>A0A2U1L9Y9</accession>